<evidence type="ECO:0000313" key="2">
    <source>
        <dbReference type="Proteomes" id="UP001431634"/>
    </source>
</evidence>
<comment type="caution">
    <text evidence="1">The sequence shown here is derived from an EMBL/GenBank/DDBJ whole genome shotgun (WGS) entry which is preliminary data.</text>
</comment>
<dbReference type="EMBL" id="JASBAO010000001">
    <property type="protein sequence ID" value="MDI2091442.1"/>
    <property type="molecule type" value="Genomic_DNA"/>
</dbReference>
<name>A0ABT6Q2V7_9PROT</name>
<sequence length="143" mass="16700">MIEIKGERELIQIDVSQSITNQKCWKSGDNINCDIYFQKLECKFASKDIVISYDALKNFNHGLEQMINRDEENCFLNGEDQMISLECTIDRSPYRPVIVTEGNIYKLSFNLLYRKGSDIFLSGYLYSNKDSLKQTIKEIEYLL</sequence>
<organism evidence="1 2">
    <name type="scientific">Commensalibacter oyaizuii</name>
    <dbReference type="NCBI Taxonomy" id="3043873"/>
    <lineage>
        <taxon>Bacteria</taxon>
        <taxon>Pseudomonadati</taxon>
        <taxon>Pseudomonadota</taxon>
        <taxon>Alphaproteobacteria</taxon>
        <taxon>Acetobacterales</taxon>
        <taxon>Acetobacteraceae</taxon>
    </lineage>
</organism>
<dbReference type="RefSeq" id="WP_281448534.1">
    <property type="nucleotide sequence ID" value="NZ_JASBAO010000001.1"/>
</dbReference>
<dbReference type="Proteomes" id="UP001431634">
    <property type="component" value="Unassembled WGS sequence"/>
</dbReference>
<protein>
    <submittedName>
        <fullName evidence="1">Uncharacterized protein</fullName>
    </submittedName>
</protein>
<proteinExistence type="predicted"/>
<reference evidence="1" key="1">
    <citation type="submission" date="2023-05" db="EMBL/GenBank/DDBJ databases">
        <title>Whole genome sequence of Commensalibacter sp.</title>
        <authorList>
            <person name="Charoenyingcharoen P."/>
            <person name="Yukphan P."/>
        </authorList>
    </citation>
    <scope>NUCLEOTIDE SEQUENCE</scope>
    <source>
        <strain evidence="1">TBRC 16381</strain>
    </source>
</reference>
<keyword evidence="2" id="KW-1185">Reference proteome</keyword>
<gene>
    <name evidence="1" type="ORF">QJV27_08675</name>
</gene>
<evidence type="ECO:0000313" key="1">
    <source>
        <dbReference type="EMBL" id="MDI2091442.1"/>
    </source>
</evidence>
<accession>A0ABT6Q2V7</accession>